<reference evidence="2 3" key="1">
    <citation type="submission" date="2014-04" db="EMBL/GenBank/DDBJ databases">
        <authorList>
            <consortium name="DOE Joint Genome Institute"/>
            <person name="Kuo A."/>
            <person name="Tarkka M."/>
            <person name="Buscot F."/>
            <person name="Kohler A."/>
            <person name="Nagy L.G."/>
            <person name="Floudas D."/>
            <person name="Copeland A."/>
            <person name="Barry K.W."/>
            <person name="Cichocki N."/>
            <person name="Veneault-Fourrey C."/>
            <person name="LaButti K."/>
            <person name="Lindquist E.A."/>
            <person name="Lipzen A."/>
            <person name="Lundell T."/>
            <person name="Morin E."/>
            <person name="Murat C."/>
            <person name="Sun H."/>
            <person name="Tunlid A."/>
            <person name="Henrissat B."/>
            <person name="Grigoriev I.V."/>
            <person name="Hibbett D.S."/>
            <person name="Martin F."/>
            <person name="Nordberg H.P."/>
            <person name="Cantor M.N."/>
            <person name="Hua S.X."/>
        </authorList>
    </citation>
    <scope>NUCLEOTIDE SEQUENCE [LARGE SCALE GENOMIC DNA]</scope>
    <source>
        <strain evidence="2 3">F 1598</strain>
    </source>
</reference>
<evidence type="ECO:0000313" key="3">
    <source>
        <dbReference type="Proteomes" id="UP000054166"/>
    </source>
</evidence>
<reference evidence="3" key="2">
    <citation type="submission" date="2015-01" db="EMBL/GenBank/DDBJ databases">
        <title>Evolutionary Origins and Diversification of the Mycorrhizal Mutualists.</title>
        <authorList>
            <consortium name="DOE Joint Genome Institute"/>
            <consortium name="Mycorrhizal Genomics Consortium"/>
            <person name="Kohler A."/>
            <person name="Kuo A."/>
            <person name="Nagy L.G."/>
            <person name="Floudas D."/>
            <person name="Copeland A."/>
            <person name="Barry K.W."/>
            <person name="Cichocki N."/>
            <person name="Veneault-Fourrey C."/>
            <person name="LaButti K."/>
            <person name="Lindquist E.A."/>
            <person name="Lipzen A."/>
            <person name="Lundell T."/>
            <person name="Morin E."/>
            <person name="Murat C."/>
            <person name="Riley R."/>
            <person name="Ohm R."/>
            <person name="Sun H."/>
            <person name="Tunlid A."/>
            <person name="Henrissat B."/>
            <person name="Grigoriev I.V."/>
            <person name="Hibbett D.S."/>
            <person name="Martin F."/>
        </authorList>
    </citation>
    <scope>NUCLEOTIDE SEQUENCE [LARGE SCALE GENOMIC DNA]</scope>
    <source>
        <strain evidence="3">F 1598</strain>
    </source>
</reference>
<dbReference type="Proteomes" id="UP000054166">
    <property type="component" value="Unassembled WGS sequence"/>
</dbReference>
<dbReference type="SUPFAM" id="SSF50998">
    <property type="entry name" value="Quinoprotein alcohol dehydrogenase-like"/>
    <property type="match status" value="1"/>
</dbReference>
<accession>A0A0C3BFU5</accession>
<evidence type="ECO:0000313" key="2">
    <source>
        <dbReference type="EMBL" id="KIM85128.1"/>
    </source>
</evidence>
<organism evidence="2 3">
    <name type="scientific">Piloderma croceum (strain F 1598)</name>
    <dbReference type="NCBI Taxonomy" id="765440"/>
    <lineage>
        <taxon>Eukaryota</taxon>
        <taxon>Fungi</taxon>
        <taxon>Dikarya</taxon>
        <taxon>Basidiomycota</taxon>
        <taxon>Agaricomycotina</taxon>
        <taxon>Agaricomycetes</taxon>
        <taxon>Agaricomycetidae</taxon>
        <taxon>Atheliales</taxon>
        <taxon>Atheliaceae</taxon>
        <taxon>Piloderma</taxon>
    </lineage>
</organism>
<name>A0A0C3BFU5_PILCF</name>
<dbReference type="SMART" id="SM00256">
    <property type="entry name" value="FBOX"/>
    <property type="match status" value="1"/>
</dbReference>
<gene>
    <name evidence="2" type="ORF">PILCRDRAFT_817109</name>
</gene>
<protein>
    <recommendedName>
        <fullName evidence="1">F-box domain-containing protein</fullName>
    </recommendedName>
</protein>
<dbReference type="EMBL" id="KN832985">
    <property type="protein sequence ID" value="KIM85128.1"/>
    <property type="molecule type" value="Genomic_DNA"/>
</dbReference>
<dbReference type="InterPro" id="IPR036047">
    <property type="entry name" value="F-box-like_dom_sf"/>
</dbReference>
<dbReference type="InterPro" id="IPR001810">
    <property type="entry name" value="F-box_dom"/>
</dbReference>
<evidence type="ECO:0000259" key="1">
    <source>
        <dbReference type="PROSITE" id="PS50181"/>
    </source>
</evidence>
<feature type="domain" description="F-box" evidence="1">
    <location>
        <begin position="22"/>
        <end position="68"/>
    </location>
</feature>
<keyword evidence="3" id="KW-1185">Reference proteome</keyword>
<dbReference type="Pfam" id="PF12937">
    <property type="entry name" value="F-box-like"/>
    <property type="match status" value="1"/>
</dbReference>
<dbReference type="HOGENOM" id="CLU_007279_3_1_1"/>
<dbReference type="SUPFAM" id="SSF81383">
    <property type="entry name" value="F-box domain"/>
    <property type="match status" value="1"/>
</dbReference>
<dbReference type="InterPro" id="IPR011047">
    <property type="entry name" value="Quinoprotein_ADH-like_sf"/>
</dbReference>
<sequence length="548" mass="60967">MASIPSTNADVGNGTNVILQEMSILQLLPTELIMKILDHLDVRTLLLCKRVCYFFRNIISKAAYFQYKIELCVSGMMDGSPGGLDAAARLDRLIRRQAAWDDLKCTEDNSIEMLTGRVWELYGGVFAQSTGRDVLTFRRLPSHYRGITKNVWTVDISQIDVRDFTFDNSQDLLVIAEKPRLLELGRTNKWCHRMHLRRLSTGAVHPSAPTPGNLTYMCDGNIDPVSFSFQISGKHLGVLLISGGEGESELVVWDWKTGHLQLNVYGEAFSVRIRSFAFLTDQHIMVAAHVSPVTHEPQPNLLVFDLTIGPFSRAAIDNSPYICSFFCPRVGPWTAGLDIGFQSSPAPSYMPDRSLSVPFFTSPENRLFAVTIFLSDGHSIQSFVIFIPSSTLTKHIATLPCDTRRRNIPWDIWGPTGTRMIPSPGHSNIWVCYVYGMRFVAPHEVRETGSTAVRVYDFNSLAIKRAVATSRELDGSTSYVMMATSLDTSGAFEDIVTTSLPYRMSTLSLGRDSTSVDGGQFGAVMCSEDSLIIVGTGSDHRQFRILTF</sequence>
<dbReference type="Gene3D" id="1.20.1280.50">
    <property type="match status" value="1"/>
</dbReference>
<dbReference type="OrthoDB" id="2745718at2759"/>
<dbReference type="PROSITE" id="PS50181">
    <property type="entry name" value="FBOX"/>
    <property type="match status" value="1"/>
</dbReference>
<dbReference type="AlphaFoldDB" id="A0A0C3BFU5"/>
<dbReference type="CDD" id="cd09917">
    <property type="entry name" value="F-box_SF"/>
    <property type="match status" value="1"/>
</dbReference>
<dbReference type="InParanoid" id="A0A0C3BFU5"/>
<proteinExistence type="predicted"/>